<feature type="chain" id="PRO_5001678047" description="VirK protein" evidence="1">
    <location>
        <begin position="23"/>
        <end position="156"/>
    </location>
</feature>
<comment type="caution">
    <text evidence="2">The sequence shown here is derived from an EMBL/GenBank/DDBJ whole genome shotgun (WGS) entry which is preliminary data.</text>
</comment>
<dbReference type="EMBL" id="JJOA01000001">
    <property type="protein sequence ID" value="KEA61433.1"/>
    <property type="molecule type" value="Genomic_DNA"/>
</dbReference>
<dbReference type="Pfam" id="PF06903">
    <property type="entry name" value="VirK"/>
    <property type="match status" value="1"/>
</dbReference>
<reference evidence="2" key="1">
    <citation type="submission" date="2014-04" db="EMBL/GenBank/DDBJ databases">
        <title>In planta biocontrol of soil-borne Fusarium wilt of banana through a plant endophytic bacterium, Burkholderia cenocepacia 869T2.</title>
        <authorList>
            <person name="Ho Y.-N."/>
            <person name="Chiang H.-M."/>
            <person name="Chao C.-P."/>
            <person name="Su C.-C."/>
            <person name="Hsu H.-F."/>
            <person name="Guo C.-T."/>
            <person name="Hsieh J.-L."/>
            <person name="Huang C.-C."/>
        </authorList>
    </citation>
    <scope>NUCLEOTIDE SEQUENCE [LARGE SCALE GENOMIC DNA]</scope>
    <source>
        <strain evidence="2">869T2</strain>
    </source>
</reference>
<evidence type="ECO:0008006" key="3">
    <source>
        <dbReference type="Google" id="ProtNLM"/>
    </source>
</evidence>
<name>A0A071ML71_9BURK</name>
<keyword evidence="1" id="KW-0732">Signal</keyword>
<dbReference type="OrthoDB" id="9029477at2"/>
<evidence type="ECO:0000313" key="2">
    <source>
        <dbReference type="EMBL" id="KEA61433.1"/>
    </source>
</evidence>
<dbReference type="InterPro" id="IPR010694">
    <property type="entry name" value="Uncharacterised_VirK"/>
</dbReference>
<accession>A0A071ML71</accession>
<sequence length="156" mass="16520">MLSRFAIVLVAAGAATSLAATAAGTQPDSANAYRQLRTRLFAGVTVTAIFSPNQCRNTQAAATPAPVPTVSGGFAIRDFMEVGGNTLAFANQHLTVQPSGATVLELIQYRVMQDESATVTVRSLSPTTYQPVAPARVFQCTLGDGLRFANAWRDRD</sequence>
<dbReference type="AlphaFoldDB" id="A0A071ML71"/>
<proteinExistence type="predicted"/>
<feature type="signal peptide" evidence="1">
    <location>
        <begin position="1"/>
        <end position="22"/>
    </location>
</feature>
<evidence type="ECO:0000256" key="1">
    <source>
        <dbReference type="SAM" id="SignalP"/>
    </source>
</evidence>
<protein>
    <recommendedName>
        <fullName evidence="3">VirK protein</fullName>
    </recommendedName>
</protein>
<gene>
    <name evidence="2" type="ORF">DT99_01200</name>
</gene>
<organism evidence="2">
    <name type="scientific">Burkholderia cenocepacia</name>
    <dbReference type="NCBI Taxonomy" id="95486"/>
    <lineage>
        <taxon>Bacteria</taxon>
        <taxon>Pseudomonadati</taxon>
        <taxon>Pseudomonadota</taxon>
        <taxon>Betaproteobacteria</taxon>
        <taxon>Burkholderiales</taxon>
        <taxon>Burkholderiaceae</taxon>
        <taxon>Burkholderia</taxon>
        <taxon>Burkholderia cepacia complex</taxon>
    </lineage>
</organism>